<sequence>MEATRFQITGIPYIADHISSDKWAWVLFEITVDIPHTTEIVAKAVDSAANVQPEKVQDIWNLRGILNTSWHRVRVHVGHSNM</sequence>
<dbReference type="GO" id="GO:0043546">
    <property type="term" value="F:molybdopterin cofactor binding"/>
    <property type="evidence" value="ECO:0007669"/>
    <property type="project" value="TreeGrafter"/>
</dbReference>
<dbReference type="PANTHER" id="PTHR19372">
    <property type="entry name" value="SULFITE REDUCTASE"/>
    <property type="match status" value="1"/>
</dbReference>
<reference evidence="2" key="1">
    <citation type="submission" date="2023-05" db="EMBL/GenBank/DDBJ databases">
        <title>Genome and transcriptome analyses reveal genes involved in the formation of fine ridges on petal epidermal cells in Hibiscus trionum.</title>
        <authorList>
            <person name="Koshimizu S."/>
            <person name="Masuda S."/>
            <person name="Ishii T."/>
            <person name="Shirasu K."/>
            <person name="Hoshino A."/>
            <person name="Arita M."/>
        </authorList>
    </citation>
    <scope>NUCLEOTIDE SEQUENCE</scope>
    <source>
        <strain evidence="2">Hamamatsu line</strain>
    </source>
</reference>
<dbReference type="Pfam" id="PF03404">
    <property type="entry name" value="Mo-co_dimer"/>
    <property type="match status" value="1"/>
</dbReference>
<dbReference type="EMBL" id="BSYR01000005">
    <property type="protein sequence ID" value="GMI67480.1"/>
    <property type="molecule type" value="Genomic_DNA"/>
</dbReference>
<dbReference type="InterPro" id="IPR005066">
    <property type="entry name" value="MoCF_OxRdtse_dimer"/>
</dbReference>
<dbReference type="Gene3D" id="2.60.40.650">
    <property type="match status" value="1"/>
</dbReference>
<dbReference type="PANTHER" id="PTHR19372:SF7">
    <property type="entry name" value="SULFITE OXIDASE, MITOCHONDRIAL"/>
    <property type="match status" value="1"/>
</dbReference>
<dbReference type="GO" id="GO:0030151">
    <property type="term" value="F:molybdenum ion binding"/>
    <property type="evidence" value="ECO:0007669"/>
    <property type="project" value="InterPro"/>
</dbReference>
<dbReference type="AlphaFoldDB" id="A0A9W7H103"/>
<dbReference type="GO" id="GO:0008482">
    <property type="term" value="F:sulfite oxidase activity"/>
    <property type="evidence" value="ECO:0007669"/>
    <property type="project" value="TreeGrafter"/>
</dbReference>
<evidence type="ECO:0000313" key="3">
    <source>
        <dbReference type="Proteomes" id="UP001165190"/>
    </source>
</evidence>
<evidence type="ECO:0000259" key="1">
    <source>
        <dbReference type="Pfam" id="PF03404"/>
    </source>
</evidence>
<dbReference type="GO" id="GO:0006790">
    <property type="term" value="P:sulfur compound metabolic process"/>
    <property type="evidence" value="ECO:0007669"/>
    <property type="project" value="TreeGrafter"/>
</dbReference>
<protein>
    <submittedName>
        <fullName evidence="2">Sulfite oxidase</fullName>
    </submittedName>
</protein>
<proteinExistence type="predicted"/>
<dbReference type="InterPro" id="IPR014756">
    <property type="entry name" value="Ig_E-set"/>
</dbReference>
<dbReference type="GO" id="GO:0020037">
    <property type="term" value="F:heme binding"/>
    <property type="evidence" value="ECO:0007669"/>
    <property type="project" value="TreeGrafter"/>
</dbReference>
<dbReference type="Proteomes" id="UP001165190">
    <property type="component" value="Unassembled WGS sequence"/>
</dbReference>
<dbReference type="OrthoDB" id="10051395at2759"/>
<evidence type="ECO:0000313" key="2">
    <source>
        <dbReference type="EMBL" id="GMI67480.1"/>
    </source>
</evidence>
<comment type="caution">
    <text evidence="2">The sequence shown here is derived from an EMBL/GenBank/DDBJ whole genome shotgun (WGS) entry which is preliminary data.</text>
</comment>
<organism evidence="2 3">
    <name type="scientific">Hibiscus trionum</name>
    <name type="common">Flower of an hour</name>
    <dbReference type="NCBI Taxonomy" id="183268"/>
    <lineage>
        <taxon>Eukaryota</taxon>
        <taxon>Viridiplantae</taxon>
        <taxon>Streptophyta</taxon>
        <taxon>Embryophyta</taxon>
        <taxon>Tracheophyta</taxon>
        <taxon>Spermatophyta</taxon>
        <taxon>Magnoliopsida</taxon>
        <taxon>eudicotyledons</taxon>
        <taxon>Gunneridae</taxon>
        <taxon>Pentapetalae</taxon>
        <taxon>rosids</taxon>
        <taxon>malvids</taxon>
        <taxon>Malvales</taxon>
        <taxon>Malvaceae</taxon>
        <taxon>Malvoideae</taxon>
        <taxon>Hibiscus</taxon>
    </lineage>
</organism>
<feature type="domain" description="Moybdenum cofactor oxidoreductase dimerisation" evidence="1">
    <location>
        <begin position="18"/>
        <end position="77"/>
    </location>
</feature>
<gene>
    <name evidence="2" type="ORF">HRI_000417300</name>
</gene>
<dbReference type="GO" id="GO:0005739">
    <property type="term" value="C:mitochondrion"/>
    <property type="evidence" value="ECO:0007669"/>
    <property type="project" value="TreeGrafter"/>
</dbReference>
<name>A0A9W7H103_HIBTR</name>
<accession>A0A9W7H103</accession>
<dbReference type="SUPFAM" id="SSF81296">
    <property type="entry name" value="E set domains"/>
    <property type="match status" value="1"/>
</dbReference>
<keyword evidence="3" id="KW-1185">Reference proteome</keyword>